<organism evidence="1 2">
    <name type="scientific">Acetobacterium bakii</name>
    <dbReference type="NCBI Taxonomy" id="52689"/>
    <lineage>
        <taxon>Bacteria</taxon>
        <taxon>Bacillati</taxon>
        <taxon>Bacillota</taxon>
        <taxon>Clostridia</taxon>
        <taxon>Eubacteriales</taxon>
        <taxon>Eubacteriaceae</taxon>
        <taxon>Acetobacterium</taxon>
    </lineage>
</organism>
<evidence type="ECO:0000313" key="2">
    <source>
        <dbReference type="Proteomes" id="UP000036873"/>
    </source>
</evidence>
<gene>
    <name evidence="1" type="ORF">AKG39_01830</name>
</gene>
<reference evidence="2" key="1">
    <citation type="submission" date="2015-07" db="EMBL/GenBank/DDBJ databases">
        <title>Draft genome sequence of Acetobacterium bakii DSM 8293, a potential psychrophilic chemical producer through syngas fermentation.</title>
        <authorList>
            <person name="Song Y."/>
            <person name="Hwang S."/>
            <person name="Cho B.-K."/>
        </authorList>
    </citation>
    <scope>NUCLEOTIDE SEQUENCE [LARGE SCALE GENOMIC DNA]</scope>
    <source>
        <strain evidence="2">DSM 8239</strain>
    </source>
</reference>
<name>A0A0L6U3X5_9FIRM</name>
<dbReference type="EMBL" id="LGYO01000006">
    <property type="protein sequence ID" value="KNZ43216.1"/>
    <property type="molecule type" value="Genomic_DNA"/>
</dbReference>
<protein>
    <recommendedName>
        <fullName evidence="3">Septum formation initiator</fullName>
    </recommendedName>
</protein>
<dbReference type="InterPro" id="IPR007060">
    <property type="entry name" value="FtsL/DivIC"/>
</dbReference>
<dbReference type="STRING" id="52689.AKG39_01830"/>
<proteinExistence type="predicted"/>
<sequence>MTERNRRIIRRRMLTFLVVVLVLGFTAYLFGDNYSTLHGLDQQKIEITEKIEEQKIRSNQLDEQVKQIGSKSYVEFVARKYLGLYYPDEIIVVPATE</sequence>
<evidence type="ECO:0008006" key="3">
    <source>
        <dbReference type="Google" id="ProtNLM"/>
    </source>
</evidence>
<evidence type="ECO:0000313" key="1">
    <source>
        <dbReference type="EMBL" id="KNZ43216.1"/>
    </source>
</evidence>
<dbReference type="PATRIC" id="fig|52689.4.peg.3069"/>
<keyword evidence="2" id="KW-1185">Reference proteome</keyword>
<dbReference type="OrthoDB" id="1778608at2"/>
<comment type="caution">
    <text evidence="1">The sequence shown here is derived from an EMBL/GenBank/DDBJ whole genome shotgun (WGS) entry which is preliminary data.</text>
</comment>
<dbReference type="Proteomes" id="UP000036873">
    <property type="component" value="Unassembled WGS sequence"/>
</dbReference>
<dbReference type="Pfam" id="PF04977">
    <property type="entry name" value="DivIC"/>
    <property type="match status" value="1"/>
</dbReference>
<dbReference type="RefSeq" id="WP_050738660.1">
    <property type="nucleotide sequence ID" value="NZ_LGYO01000006.1"/>
</dbReference>
<dbReference type="AlphaFoldDB" id="A0A0L6U3X5"/>
<accession>A0A0L6U3X5</accession>